<dbReference type="PANTHER" id="PTHR43701:SF2">
    <property type="entry name" value="MEMBRANE TRANSPORTER PROTEIN YJNA-RELATED"/>
    <property type="match status" value="1"/>
</dbReference>
<feature type="transmembrane region" description="Helical" evidence="5">
    <location>
        <begin position="193"/>
        <end position="215"/>
    </location>
</feature>
<reference evidence="6 7" key="1">
    <citation type="submission" date="2013-09" db="EMBL/GenBank/DDBJ databases">
        <authorList>
            <person name="Zeng Z."/>
            <person name="Chen C."/>
        </authorList>
    </citation>
    <scope>NUCLEOTIDE SEQUENCE [LARGE SCALE GENOMIC DNA]</scope>
    <source>
        <strain evidence="6 7">WB 4.1-42</strain>
    </source>
</reference>
<feature type="transmembrane region" description="Helical" evidence="5">
    <location>
        <begin position="227"/>
        <end position="247"/>
    </location>
</feature>
<feature type="transmembrane region" description="Helical" evidence="5">
    <location>
        <begin position="253"/>
        <end position="271"/>
    </location>
</feature>
<dbReference type="OrthoDB" id="9780109at2"/>
<evidence type="ECO:0000313" key="7">
    <source>
        <dbReference type="Proteomes" id="UP000030111"/>
    </source>
</evidence>
<evidence type="ECO:0000313" key="6">
    <source>
        <dbReference type="EMBL" id="KGO94690.1"/>
    </source>
</evidence>
<feature type="transmembrane region" description="Helical" evidence="5">
    <location>
        <begin position="75"/>
        <end position="93"/>
    </location>
</feature>
<feature type="transmembrane region" description="Helical" evidence="5">
    <location>
        <begin position="99"/>
        <end position="117"/>
    </location>
</feature>
<evidence type="ECO:0000256" key="3">
    <source>
        <dbReference type="ARBA" id="ARBA00022989"/>
    </source>
</evidence>
<dbReference type="InterPro" id="IPR051598">
    <property type="entry name" value="TSUP/Inactive_protease-like"/>
</dbReference>
<dbReference type="AlphaFoldDB" id="A0A0A2N2M8"/>
<organism evidence="6 7">
    <name type="scientific">Flavobacterium subsaxonicum WB 4.1-42 = DSM 21790</name>
    <dbReference type="NCBI Taxonomy" id="1121898"/>
    <lineage>
        <taxon>Bacteria</taxon>
        <taxon>Pseudomonadati</taxon>
        <taxon>Bacteroidota</taxon>
        <taxon>Flavobacteriia</taxon>
        <taxon>Flavobacteriales</taxon>
        <taxon>Flavobacteriaceae</taxon>
        <taxon>Flavobacterium</taxon>
    </lineage>
</organism>
<comment type="caution">
    <text evidence="6">The sequence shown here is derived from an EMBL/GenBank/DDBJ whole genome shotgun (WGS) entry which is preliminary data.</text>
</comment>
<evidence type="ECO:0000256" key="4">
    <source>
        <dbReference type="ARBA" id="ARBA00023136"/>
    </source>
</evidence>
<dbReference type="PANTHER" id="PTHR43701">
    <property type="entry name" value="MEMBRANE TRANSPORTER PROTEIN MJ0441-RELATED"/>
    <property type="match status" value="1"/>
</dbReference>
<keyword evidence="2 5" id="KW-0812">Transmembrane</keyword>
<sequence>MESAILVIAGFIIGTFGTLIGAGGGFILVPLLLIFYPQLGPELTTAISIAVVSVNAISGTAAYARSGRIDYKAGLVFAAYTIPGSILGVLTVQYIPKQLFNIVFGILLLALSIYLFLKNKKMKVGFEMPSPTHGRKQHNITDKEGITYKYCYNQTYGNIISVVVGYISPLLGIGGGIIHVPAMVNWLKFPVRIATATSHFILAVMATVSVITHAVNGTYENQETVHMILFLAIGVVPGAQLGAMLSHKIKSHVILQVLAGCLVIVGIRILICSFY</sequence>
<dbReference type="Proteomes" id="UP000030111">
    <property type="component" value="Unassembled WGS sequence"/>
</dbReference>
<gene>
    <name evidence="6" type="ORF">Q766_00830</name>
</gene>
<dbReference type="InterPro" id="IPR002781">
    <property type="entry name" value="TM_pro_TauE-like"/>
</dbReference>
<feature type="transmembrane region" description="Helical" evidence="5">
    <location>
        <begin position="7"/>
        <end position="37"/>
    </location>
</feature>
<protein>
    <recommendedName>
        <fullName evidence="5">Probable membrane transporter protein</fullName>
    </recommendedName>
</protein>
<keyword evidence="7" id="KW-1185">Reference proteome</keyword>
<dbReference type="STRING" id="1121898.GCA_000422725_00640"/>
<dbReference type="EMBL" id="JRLY01000001">
    <property type="protein sequence ID" value="KGO94690.1"/>
    <property type="molecule type" value="Genomic_DNA"/>
</dbReference>
<dbReference type="eggNOG" id="COG0730">
    <property type="taxonomic scope" value="Bacteria"/>
</dbReference>
<dbReference type="RefSeq" id="WP_026992070.1">
    <property type="nucleotide sequence ID" value="NZ_JRLY01000001.1"/>
</dbReference>
<evidence type="ECO:0000256" key="1">
    <source>
        <dbReference type="ARBA" id="ARBA00004141"/>
    </source>
</evidence>
<feature type="transmembrane region" description="Helical" evidence="5">
    <location>
        <begin position="43"/>
        <end position="63"/>
    </location>
</feature>
<comment type="subcellular location">
    <subcellularLocation>
        <location evidence="5">Cell membrane</location>
        <topology evidence="5">Multi-pass membrane protein</topology>
    </subcellularLocation>
    <subcellularLocation>
        <location evidence="1">Membrane</location>
        <topology evidence="1">Multi-pass membrane protein</topology>
    </subcellularLocation>
</comment>
<evidence type="ECO:0000256" key="2">
    <source>
        <dbReference type="ARBA" id="ARBA00022692"/>
    </source>
</evidence>
<accession>A0A0A2N2M8</accession>
<comment type="similarity">
    <text evidence="5">Belongs to the 4-toluene sulfonate uptake permease (TSUP) (TC 2.A.102) family.</text>
</comment>
<keyword evidence="5" id="KW-1003">Cell membrane</keyword>
<keyword evidence="3 5" id="KW-1133">Transmembrane helix</keyword>
<feature type="transmembrane region" description="Helical" evidence="5">
    <location>
        <begin position="159"/>
        <end position="181"/>
    </location>
</feature>
<dbReference type="GO" id="GO:0005886">
    <property type="term" value="C:plasma membrane"/>
    <property type="evidence" value="ECO:0007669"/>
    <property type="project" value="UniProtKB-SubCell"/>
</dbReference>
<proteinExistence type="inferred from homology"/>
<name>A0A0A2N2M8_9FLAO</name>
<keyword evidence="4 5" id="KW-0472">Membrane</keyword>
<evidence type="ECO:0000256" key="5">
    <source>
        <dbReference type="RuleBase" id="RU363041"/>
    </source>
</evidence>
<dbReference type="Pfam" id="PF01925">
    <property type="entry name" value="TauE"/>
    <property type="match status" value="1"/>
</dbReference>